<evidence type="ECO:0000256" key="4">
    <source>
        <dbReference type="ARBA" id="ARBA00013089"/>
    </source>
</evidence>
<dbReference type="PANTHER" id="PTHR30511:SF0">
    <property type="entry name" value="ALANINE RACEMASE, CATABOLIC-RELATED"/>
    <property type="match status" value="1"/>
</dbReference>
<dbReference type="NCBIfam" id="TIGR00492">
    <property type="entry name" value="alr"/>
    <property type="match status" value="1"/>
</dbReference>
<dbReference type="Gene3D" id="3.20.20.10">
    <property type="entry name" value="Alanine racemase"/>
    <property type="match status" value="1"/>
</dbReference>
<reference evidence="9 10" key="1">
    <citation type="submission" date="2021-05" db="EMBL/GenBank/DDBJ databases">
        <title>Bacteria Genome sequencing.</title>
        <authorList>
            <person name="Takabe Y."/>
            <person name="Nakajima Y."/>
            <person name="Suzuki S."/>
            <person name="Shiozaki T."/>
        </authorList>
    </citation>
    <scope>NUCLEOTIDE SEQUENCE [LARGE SCALE GENOMIC DNA]</scope>
    <source>
        <strain evidence="9 10">AI_62</strain>
    </source>
</reference>
<dbReference type="RefSeq" id="WP_220749188.1">
    <property type="nucleotide sequence ID" value="NZ_BPFH01000004.1"/>
</dbReference>
<dbReference type="Pfam" id="PF00842">
    <property type="entry name" value="Ala_racemase_C"/>
    <property type="match status" value="1"/>
</dbReference>
<dbReference type="InterPro" id="IPR020622">
    <property type="entry name" value="Ala_racemase_pyridoxalP-BS"/>
</dbReference>
<comment type="pathway">
    <text evidence="7">Amino-acid biosynthesis; D-alanine biosynthesis; D-alanine from L-alanine: step 1/1.</text>
</comment>
<keyword evidence="6 7" id="KW-0413">Isomerase</keyword>
<evidence type="ECO:0000313" key="9">
    <source>
        <dbReference type="EMBL" id="GIT95685.1"/>
    </source>
</evidence>
<feature type="binding site" evidence="7">
    <location>
        <position position="130"/>
    </location>
    <ligand>
        <name>substrate</name>
    </ligand>
</feature>
<feature type="binding site" evidence="7">
    <location>
        <position position="292"/>
    </location>
    <ligand>
        <name>substrate</name>
    </ligand>
</feature>
<proteinExistence type="inferred from homology"/>
<dbReference type="Pfam" id="PF01168">
    <property type="entry name" value="Ala_racemase_N"/>
    <property type="match status" value="1"/>
</dbReference>
<evidence type="ECO:0000256" key="3">
    <source>
        <dbReference type="ARBA" id="ARBA00007880"/>
    </source>
</evidence>
<dbReference type="PANTHER" id="PTHR30511">
    <property type="entry name" value="ALANINE RACEMASE"/>
    <property type="match status" value="1"/>
</dbReference>
<keyword evidence="10" id="KW-1185">Reference proteome</keyword>
<dbReference type="CDD" id="cd00430">
    <property type="entry name" value="PLPDE_III_AR"/>
    <property type="match status" value="1"/>
</dbReference>
<dbReference type="InterPro" id="IPR029066">
    <property type="entry name" value="PLP-binding_barrel"/>
</dbReference>
<dbReference type="PROSITE" id="PS00395">
    <property type="entry name" value="ALANINE_RACEMASE"/>
    <property type="match status" value="1"/>
</dbReference>
<evidence type="ECO:0000256" key="1">
    <source>
        <dbReference type="ARBA" id="ARBA00000316"/>
    </source>
</evidence>
<dbReference type="SUPFAM" id="SSF51419">
    <property type="entry name" value="PLP-binding barrel"/>
    <property type="match status" value="1"/>
</dbReference>
<evidence type="ECO:0000313" key="10">
    <source>
        <dbReference type="Proteomes" id="UP000786693"/>
    </source>
</evidence>
<dbReference type="SUPFAM" id="SSF50621">
    <property type="entry name" value="Alanine racemase C-terminal domain-like"/>
    <property type="match status" value="1"/>
</dbReference>
<protein>
    <recommendedName>
        <fullName evidence="4 7">Alanine racemase</fullName>
        <ecNumber evidence="4 7">5.1.1.1</ecNumber>
    </recommendedName>
</protein>
<feature type="modified residue" description="N6-(pyridoxal phosphate)lysine" evidence="7">
    <location>
        <position position="35"/>
    </location>
</feature>
<dbReference type="InterPro" id="IPR009006">
    <property type="entry name" value="Ala_racemase/Decarboxylase_C"/>
</dbReference>
<sequence>MPTGTLHIDLEAVAANWRALDRLSASSCETAAVVKADGYGLGMTRVAPRLAKEGARAFFTASAAEGLELRRILGPEPRIYVLYGHMAGDTSVIERADLVPMICSIDQLTRHFETLPQKPFGIQLDTGMNRLGLKQAEWAAVADLALGAGPVLIMSHLASADEPGSQQNNAQLSAFRYMTDGLDIPRSLSATGGTTLGPGYHFDMVRPGIGLYGGLPFKDATPVVGLDLPVIACFDIEAGDHVGYGASWTAQTASRIATVAGGYADGLPRSLQPDLEVMAGPVACRAVGRVSMDMLTIDISHLDADPTHVTVLDPHRTVDTVAGAAGTIGYEILTNLGQRYTRQYRGDEPA</sequence>
<gene>
    <name evidence="9" type="primary">alr</name>
    <name evidence="9" type="ORF">JANAI62_23080</name>
</gene>
<accession>A0ABQ4NN51</accession>
<name>A0ABQ4NN51_9RHOB</name>
<comment type="similarity">
    <text evidence="3 7">Belongs to the alanine racemase family.</text>
</comment>
<dbReference type="Gene3D" id="2.40.37.10">
    <property type="entry name" value="Lyase, Ornithine Decarboxylase, Chain A, domain 1"/>
    <property type="match status" value="1"/>
</dbReference>
<dbReference type="InterPro" id="IPR011079">
    <property type="entry name" value="Ala_racemase_C"/>
</dbReference>
<dbReference type="HAMAP" id="MF_01201">
    <property type="entry name" value="Ala_racemase"/>
    <property type="match status" value="1"/>
</dbReference>
<dbReference type="EMBL" id="BPFH01000004">
    <property type="protein sequence ID" value="GIT95685.1"/>
    <property type="molecule type" value="Genomic_DNA"/>
</dbReference>
<dbReference type="SMART" id="SM01005">
    <property type="entry name" value="Ala_racemase_C"/>
    <property type="match status" value="1"/>
</dbReference>
<comment type="catalytic activity">
    <reaction evidence="1 7">
        <text>L-alanine = D-alanine</text>
        <dbReference type="Rhea" id="RHEA:20249"/>
        <dbReference type="ChEBI" id="CHEBI:57416"/>
        <dbReference type="ChEBI" id="CHEBI:57972"/>
        <dbReference type="EC" id="5.1.1.1"/>
    </reaction>
</comment>
<evidence type="ECO:0000256" key="5">
    <source>
        <dbReference type="ARBA" id="ARBA00022898"/>
    </source>
</evidence>
<organism evidence="9 10">
    <name type="scientific">Jannaschia pagri</name>
    <dbReference type="NCBI Taxonomy" id="2829797"/>
    <lineage>
        <taxon>Bacteria</taxon>
        <taxon>Pseudomonadati</taxon>
        <taxon>Pseudomonadota</taxon>
        <taxon>Alphaproteobacteria</taxon>
        <taxon>Rhodobacterales</taxon>
        <taxon>Roseobacteraceae</taxon>
        <taxon>Jannaschia</taxon>
    </lineage>
</organism>
<comment type="cofactor">
    <cofactor evidence="2 7">
        <name>pyridoxal 5'-phosphate</name>
        <dbReference type="ChEBI" id="CHEBI:597326"/>
    </cofactor>
</comment>
<evidence type="ECO:0000256" key="7">
    <source>
        <dbReference type="HAMAP-Rule" id="MF_01201"/>
    </source>
</evidence>
<evidence type="ECO:0000259" key="8">
    <source>
        <dbReference type="SMART" id="SM01005"/>
    </source>
</evidence>
<dbReference type="EC" id="5.1.1.1" evidence="4 7"/>
<comment type="caution">
    <text evidence="9">The sequence shown here is derived from an EMBL/GenBank/DDBJ whole genome shotgun (WGS) entry which is preliminary data.</text>
</comment>
<dbReference type="Proteomes" id="UP000786693">
    <property type="component" value="Unassembled WGS sequence"/>
</dbReference>
<feature type="active site" description="Proton acceptor; specific for L-alanine" evidence="7">
    <location>
        <position position="244"/>
    </location>
</feature>
<comment type="function">
    <text evidence="7">Catalyzes the interconversion of L-alanine and D-alanine. May also act on other amino acids.</text>
</comment>
<feature type="active site" description="Proton acceptor; specific for D-alanine" evidence="7">
    <location>
        <position position="35"/>
    </location>
</feature>
<dbReference type="InterPro" id="IPR001608">
    <property type="entry name" value="Ala_racemase_N"/>
</dbReference>
<evidence type="ECO:0000256" key="2">
    <source>
        <dbReference type="ARBA" id="ARBA00001933"/>
    </source>
</evidence>
<dbReference type="PRINTS" id="PR00992">
    <property type="entry name" value="ALARACEMASE"/>
</dbReference>
<dbReference type="InterPro" id="IPR000821">
    <property type="entry name" value="Ala_racemase"/>
</dbReference>
<keyword evidence="5 7" id="KW-0663">Pyridoxal phosphate</keyword>
<feature type="domain" description="Alanine racemase C-terminal" evidence="8">
    <location>
        <begin position="223"/>
        <end position="345"/>
    </location>
</feature>
<evidence type="ECO:0000256" key="6">
    <source>
        <dbReference type="ARBA" id="ARBA00023235"/>
    </source>
</evidence>